<dbReference type="GO" id="GO:0000978">
    <property type="term" value="F:RNA polymerase II cis-regulatory region sequence-specific DNA binding"/>
    <property type="evidence" value="ECO:0007669"/>
    <property type="project" value="TreeGrafter"/>
</dbReference>
<organism evidence="4 5">
    <name type="scientific">Folsomia candida</name>
    <name type="common">Springtail</name>
    <dbReference type="NCBI Taxonomy" id="158441"/>
    <lineage>
        <taxon>Eukaryota</taxon>
        <taxon>Metazoa</taxon>
        <taxon>Ecdysozoa</taxon>
        <taxon>Arthropoda</taxon>
        <taxon>Hexapoda</taxon>
        <taxon>Collembola</taxon>
        <taxon>Entomobryomorpha</taxon>
        <taxon>Isotomoidea</taxon>
        <taxon>Isotomidae</taxon>
        <taxon>Proisotominae</taxon>
        <taxon>Folsomia</taxon>
    </lineage>
</organism>
<accession>A0A226ERM5</accession>
<dbReference type="EMBL" id="LNIX01000002">
    <property type="protein sequence ID" value="OXA59246.1"/>
    <property type="molecule type" value="Genomic_DNA"/>
</dbReference>
<feature type="region of interest" description="Disordered" evidence="2">
    <location>
        <begin position="73"/>
        <end position="171"/>
    </location>
</feature>
<feature type="region of interest" description="Disordered" evidence="2">
    <location>
        <begin position="20"/>
        <end position="45"/>
    </location>
</feature>
<dbReference type="GO" id="GO:0000981">
    <property type="term" value="F:DNA-binding transcription factor activity, RNA polymerase II-specific"/>
    <property type="evidence" value="ECO:0007669"/>
    <property type="project" value="TreeGrafter"/>
</dbReference>
<dbReference type="STRING" id="158441.A0A226ERM5"/>
<evidence type="ECO:0000256" key="1">
    <source>
        <dbReference type="ARBA" id="ARBA00023125"/>
    </source>
</evidence>
<dbReference type="PANTHER" id="PTHR12619">
    <property type="entry name" value="RFX TRANSCRIPTION FACTOR FAMILY"/>
    <property type="match status" value="1"/>
</dbReference>
<dbReference type="InterPro" id="IPR036390">
    <property type="entry name" value="WH_DNA-bd_sf"/>
</dbReference>
<dbReference type="InterPro" id="IPR036388">
    <property type="entry name" value="WH-like_DNA-bd_sf"/>
</dbReference>
<dbReference type="SUPFAM" id="SSF46785">
    <property type="entry name" value="Winged helix' DNA-binding domain"/>
    <property type="match status" value="1"/>
</dbReference>
<evidence type="ECO:0000313" key="4">
    <source>
        <dbReference type="EMBL" id="OXA59246.1"/>
    </source>
</evidence>
<dbReference type="InterPro" id="IPR057321">
    <property type="entry name" value="RFX1-4/6/8-like_BCD"/>
</dbReference>
<dbReference type="Pfam" id="PF02257">
    <property type="entry name" value="RFX_DNA_binding"/>
    <property type="match status" value="1"/>
</dbReference>
<feature type="compositionally biased region" description="Polar residues" evidence="2">
    <location>
        <begin position="117"/>
        <end position="140"/>
    </location>
</feature>
<comment type="caution">
    <text evidence="4">The sequence shown here is derived from an EMBL/GenBank/DDBJ whole genome shotgun (WGS) entry which is preliminary data.</text>
</comment>
<feature type="region of interest" description="Disordered" evidence="2">
    <location>
        <begin position="244"/>
        <end position="269"/>
    </location>
</feature>
<dbReference type="Proteomes" id="UP000198287">
    <property type="component" value="Unassembled WGS sequence"/>
</dbReference>
<dbReference type="InterPro" id="IPR039779">
    <property type="entry name" value="RFX-like"/>
</dbReference>
<dbReference type="OrthoDB" id="10069709at2759"/>
<proteinExistence type="predicted"/>
<feature type="domain" description="RFX-type winged-helix" evidence="3">
    <location>
        <begin position="388"/>
        <end position="463"/>
    </location>
</feature>
<sequence length="976" mass="111026">MLLWENFKTLSTRFLGGITMGRKRGHRQKPRGPSSIRSQDDSFSKLDECSDIEEKTSNLSLCDSPILTQAFRTTRSSTSKNAGLSMGLEDSGMGSSPSRKRSKASGEKNKHFYFNTRDLSPSVGPSESVTSNKNGDTTLLSPIVASENERVRTNRPSPPRPNHDAKPNSQENKIKMHHNPIQTSTPIKSVVPYQTYSFFSLITGDEEESAVVNTTPQPGNNDLNTPVRMQRTPARMNKSIDGIFPNLCQKTPEPRRRNSPNESRADGDTSNVILVPLYHKFDLDAGFDDQPGGSGRYGLRPRNLFNSGVSIKKYDMFGENDTSVEDEKADKDDEDVFFFLQSDDDEDDYFEMDDIMEGQEKKRSSYSGIRGPKADAKALSLVTNCPVSVKWLVDNFEYCPGRSLPRGFVYDQYVLLCNQNALEPVNAASFGKLIRSVFPGLKTRRLGTRGNSKYHYNGVYLKTNSHLMVILNLVKTQQGLSYDGNGKRGRRVRRCFEGIPSRSDIFKTKEHPDEFADCSPLDYLGKRRDTGPFVQLQVDHSVTLSFDSGLLNVFESMYHSHCQMILTHVEKFDLRLIYNEWKLFWRNKPHSTHEEVGAVHYKSLMSKSTLFKICSLESVQQYIMSMDLFTYQYAIDILYPCLSKGMPISMVNTLRSFIKEGLYLFNKILEDYPKLMVSIKTRCFQTLLVMLDDYSNLNRMLKSAVSTIRNVDNIQAMHSELCRSINFENMEKQVALFKKQSALLVQNNLILEFRQNLDQHQNYSIKCWVHWGEMVAQRLVEESNRQVAEGEVTKQMECPFSIWKNASDRMLGAIVKDNAVSFGVFKGFLQWCDNIIQHITKLTIARSEGYTLPIFYYETILRERDQTWRENTKIYKSMTLAQQQNRDQPGGSRNVHAGAEEILGPAHHFILNDNSNSNDPLSNYNPPISPDYRKPTVTYFNPMSLTNGQTMSFATNAPGPSTSSSDHTVPDNVYHN</sequence>
<dbReference type="Pfam" id="PF25340">
    <property type="entry name" value="BCD_RFX"/>
    <property type="match status" value="1"/>
</dbReference>
<gene>
    <name evidence="4" type="ORF">Fcan01_04078</name>
</gene>
<feature type="compositionally biased region" description="Polar residues" evidence="2">
    <location>
        <begin position="950"/>
        <end position="967"/>
    </location>
</feature>
<dbReference type="InterPro" id="IPR003150">
    <property type="entry name" value="DNA-bd_RFX"/>
</dbReference>
<feature type="region of interest" description="Disordered" evidence="2">
    <location>
        <begin position="950"/>
        <end position="976"/>
    </location>
</feature>
<reference evidence="4 5" key="1">
    <citation type="submission" date="2015-12" db="EMBL/GenBank/DDBJ databases">
        <title>The genome of Folsomia candida.</title>
        <authorList>
            <person name="Faddeeva A."/>
            <person name="Derks M.F."/>
            <person name="Anvar Y."/>
            <person name="Smit S."/>
            <person name="Van Straalen N."/>
            <person name="Roelofs D."/>
        </authorList>
    </citation>
    <scope>NUCLEOTIDE SEQUENCE [LARGE SCALE GENOMIC DNA]</scope>
    <source>
        <strain evidence="4 5">VU population</strain>
        <tissue evidence="4">Whole body</tissue>
    </source>
</reference>
<dbReference type="AlphaFoldDB" id="A0A226ERM5"/>
<name>A0A226ERM5_FOLCA</name>
<evidence type="ECO:0000259" key="3">
    <source>
        <dbReference type="PROSITE" id="PS51526"/>
    </source>
</evidence>
<dbReference type="PROSITE" id="PS51526">
    <property type="entry name" value="RFX_DBD"/>
    <property type="match status" value="1"/>
</dbReference>
<dbReference type="PANTHER" id="PTHR12619:SF33">
    <property type="entry name" value="RFX, ISOFORM H"/>
    <property type="match status" value="1"/>
</dbReference>
<evidence type="ECO:0000256" key="2">
    <source>
        <dbReference type="SAM" id="MobiDB-lite"/>
    </source>
</evidence>
<dbReference type="Gene3D" id="1.10.10.10">
    <property type="entry name" value="Winged helix-like DNA-binding domain superfamily/Winged helix DNA-binding domain"/>
    <property type="match status" value="1"/>
</dbReference>
<keyword evidence="1" id="KW-0238">DNA-binding</keyword>
<feature type="compositionally biased region" description="Basic residues" evidence="2">
    <location>
        <begin position="21"/>
        <end position="30"/>
    </location>
</feature>
<evidence type="ECO:0000313" key="5">
    <source>
        <dbReference type="Proteomes" id="UP000198287"/>
    </source>
</evidence>
<feature type="compositionally biased region" description="Polar residues" evidence="2">
    <location>
        <begin position="73"/>
        <end position="82"/>
    </location>
</feature>
<protein>
    <submittedName>
        <fullName evidence="4">MHC class II regulatory factor RFX1</fullName>
    </submittedName>
</protein>
<keyword evidence="5" id="KW-1185">Reference proteome</keyword>
<dbReference type="FunFam" id="1.10.10.10:FF:000422">
    <property type="entry name" value="DNA-binding protein RFX7"/>
    <property type="match status" value="1"/>
</dbReference>